<dbReference type="InterPro" id="IPR006059">
    <property type="entry name" value="SBP"/>
</dbReference>
<dbReference type="EMBL" id="JAGSHT010000016">
    <property type="protein sequence ID" value="MBZ2197784.1"/>
    <property type="molecule type" value="Genomic_DNA"/>
</dbReference>
<reference evidence="3 4" key="1">
    <citation type="submission" date="2021-04" db="EMBL/GenBank/DDBJ databases">
        <title>Ruania sp. nov., isolated from sandy soil of mangrove forest.</title>
        <authorList>
            <person name="Ge X."/>
            <person name="Huang R."/>
            <person name="Liu W."/>
        </authorList>
    </citation>
    <scope>NUCLEOTIDE SEQUENCE [LARGE SCALE GENOMIC DNA]</scope>
    <source>
        <strain evidence="3 4">N2-46</strain>
    </source>
</reference>
<dbReference type="InterPro" id="IPR050490">
    <property type="entry name" value="Bact_solute-bd_prot1"/>
</dbReference>
<dbReference type="RefSeq" id="WP_223407911.1">
    <property type="nucleotide sequence ID" value="NZ_JAGSHT010000016.1"/>
</dbReference>
<evidence type="ECO:0000256" key="2">
    <source>
        <dbReference type="SAM" id="SignalP"/>
    </source>
</evidence>
<proteinExistence type="predicted"/>
<keyword evidence="4" id="KW-1185">Reference proteome</keyword>
<dbReference type="Proteomes" id="UP000826651">
    <property type="component" value="Unassembled WGS sequence"/>
</dbReference>
<accession>A0ABS7SDH6</accession>
<comment type="caution">
    <text evidence="3">The sequence shown here is derived from an EMBL/GenBank/DDBJ whole genome shotgun (WGS) entry which is preliminary data.</text>
</comment>
<dbReference type="InterPro" id="IPR006311">
    <property type="entry name" value="TAT_signal"/>
</dbReference>
<gene>
    <name evidence="3" type="ORF">KCQ71_16605</name>
</gene>
<feature type="signal peptide" evidence="2">
    <location>
        <begin position="1"/>
        <end position="25"/>
    </location>
</feature>
<evidence type="ECO:0000256" key="1">
    <source>
        <dbReference type="SAM" id="MobiDB-lite"/>
    </source>
</evidence>
<organism evidence="3 4">
    <name type="scientific">Occultella gossypii</name>
    <dbReference type="NCBI Taxonomy" id="2800820"/>
    <lineage>
        <taxon>Bacteria</taxon>
        <taxon>Bacillati</taxon>
        <taxon>Actinomycetota</taxon>
        <taxon>Actinomycetes</taxon>
        <taxon>Micrococcales</taxon>
        <taxon>Ruaniaceae</taxon>
        <taxon>Occultella</taxon>
    </lineage>
</organism>
<evidence type="ECO:0000313" key="3">
    <source>
        <dbReference type="EMBL" id="MBZ2197784.1"/>
    </source>
</evidence>
<keyword evidence="2" id="KW-0732">Signal</keyword>
<dbReference type="Pfam" id="PF01547">
    <property type="entry name" value="SBP_bac_1"/>
    <property type="match status" value="1"/>
</dbReference>
<dbReference type="PANTHER" id="PTHR43649">
    <property type="entry name" value="ARABINOSE-BINDING PROTEIN-RELATED"/>
    <property type="match status" value="1"/>
</dbReference>
<protein>
    <submittedName>
        <fullName evidence="3">Extracellular solute-binding protein</fullName>
    </submittedName>
</protein>
<dbReference type="SUPFAM" id="SSF53850">
    <property type="entry name" value="Periplasmic binding protein-like II"/>
    <property type="match status" value="1"/>
</dbReference>
<dbReference type="PROSITE" id="PS51257">
    <property type="entry name" value="PROKAR_LIPOPROTEIN"/>
    <property type="match status" value="1"/>
</dbReference>
<feature type="region of interest" description="Disordered" evidence="1">
    <location>
        <begin position="78"/>
        <end position="97"/>
    </location>
</feature>
<dbReference type="PROSITE" id="PS51318">
    <property type="entry name" value="TAT"/>
    <property type="match status" value="1"/>
</dbReference>
<evidence type="ECO:0000313" key="4">
    <source>
        <dbReference type="Proteomes" id="UP000826651"/>
    </source>
</evidence>
<name>A0ABS7SDH6_9MICO</name>
<sequence>MTFKTSRRAFLQGTLGAALGGSALAACSSGSSGAPGGGAEENASVTLPDYLPYEGVTPDLQGNAEGLANAFFTYPEERPRASATPPGDGSAISALVESPLPTPPGKSANEFWQHINEIANVDLNLTIVPTADWGTKFATSIAGGDLPDLTEVWTPPQRSDMMPALFAELSDYVAGDKIAAYPNLANIETASWEQCVFEGGIYGTPVPRGAMSSEIMFRRDDLVAALGLNPDPGNFEEFVTLCQDLTDPRANSWALGGMPHSILQQMLGMPNGWSLEGGKLANAIELPEMKEAIAAATRLWELEVVHPDSFSANVGPLRKQWFNAGTVTLVTDTYPAWPGYYRENVAGDSFDVGAMILPGFDGHEVVTWRGNPTHNITAIRKDADPERVDLLLRFIDWLSAPFGTEEHLAINNGIEGTHFDFVDGEPIRTAQGNSEIALALGYLGAGPQAFYQAGLPTVSQKQYDHQSWMIERAASNPTLGLISDTDASKGEQLWKALYDARDAIVQGREPIDSWDEAVARFKSSGGDTIRDEYQAAYEASGR</sequence>
<dbReference type="Gene3D" id="3.40.190.10">
    <property type="entry name" value="Periplasmic binding protein-like II"/>
    <property type="match status" value="1"/>
</dbReference>
<feature type="chain" id="PRO_5047252635" evidence="2">
    <location>
        <begin position="26"/>
        <end position="542"/>
    </location>
</feature>